<dbReference type="EMBL" id="NMUH01001819">
    <property type="protein sequence ID" value="MQL95675.1"/>
    <property type="molecule type" value="Genomic_DNA"/>
</dbReference>
<evidence type="ECO:0000313" key="2">
    <source>
        <dbReference type="EMBL" id="MQL95675.1"/>
    </source>
</evidence>
<keyword evidence="3" id="KW-1185">Reference proteome</keyword>
<sequence length="166" mass="18080">MKEEGEYGDLGQPHSSQFRAKVDDEVDLLGDVRMERAMPSRGDANLDDDVDFQRLMLSPAACSQSMREAPVIASSQPRRKGSHTQSATPYQAAKGKAMATSQPVKGKDKDQVCGPAKSIVIREPPAPAQMKKSWFSRGSKKGKKMAVPIEDPLDLANLKTLDPNAE</sequence>
<feature type="region of interest" description="Disordered" evidence="1">
    <location>
        <begin position="1"/>
        <end position="23"/>
    </location>
</feature>
<proteinExistence type="predicted"/>
<gene>
    <name evidence="2" type="ORF">Taro_028345</name>
</gene>
<reference evidence="2" key="1">
    <citation type="submission" date="2017-07" db="EMBL/GenBank/DDBJ databases">
        <title>Taro Niue Genome Assembly and Annotation.</title>
        <authorList>
            <person name="Atibalentja N."/>
            <person name="Keating K."/>
            <person name="Fields C.J."/>
        </authorList>
    </citation>
    <scope>NUCLEOTIDE SEQUENCE</scope>
    <source>
        <strain evidence="2">Niue_2</strain>
        <tissue evidence="2">Leaf</tissue>
    </source>
</reference>
<protein>
    <submittedName>
        <fullName evidence="2">Uncharacterized protein</fullName>
    </submittedName>
</protein>
<dbReference type="Proteomes" id="UP000652761">
    <property type="component" value="Unassembled WGS sequence"/>
</dbReference>
<comment type="caution">
    <text evidence="2">The sequence shown here is derived from an EMBL/GenBank/DDBJ whole genome shotgun (WGS) entry which is preliminary data.</text>
</comment>
<accession>A0A843VIB1</accession>
<evidence type="ECO:0000313" key="3">
    <source>
        <dbReference type="Proteomes" id="UP000652761"/>
    </source>
</evidence>
<feature type="region of interest" description="Disordered" evidence="1">
    <location>
        <begin position="63"/>
        <end position="147"/>
    </location>
</feature>
<organism evidence="2 3">
    <name type="scientific">Colocasia esculenta</name>
    <name type="common">Wild taro</name>
    <name type="synonym">Arum esculentum</name>
    <dbReference type="NCBI Taxonomy" id="4460"/>
    <lineage>
        <taxon>Eukaryota</taxon>
        <taxon>Viridiplantae</taxon>
        <taxon>Streptophyta</taxon>
        <taxon>Embryophyta</taxon>
        <taxon>Tracheophyta</taxon>
        <taxon>Spermatophyta</taxon>
        <taxon>Magnoliopsida</taxon>
        <taxon>Liliopsida</taxon>
        <taxon>Araceae</taxon>
        <taxon>Aroideae</taxon>
        <taxon>Colocasieae</taxon>
        <taxon>Colocasia</taxon>
    </lineage>
</organism>
<dbReference type="AlphaFoldDB" id="A0A843VIB1"/>
<evidence type="ECO:0000256" key="1">
    <source>
        <dbReference type="SAM" id="MobiDB-lite"/>
    </source>
</evidence>
<name>A0A843VIB1_COLES</name>